<reference evidence="2 3" key="1">
    <citation type="submission" date="2019-11" db="EMBL/GenBank/DDBJ databases">
        <title>Pseudodesulfovibrio alkaliphilus, sp. nov., an alkaliphilic sulfate-reducing bacteria from mud volcano of Taman peninsula, Russia.</title>
        <authorList>
            <person name="Frolova A."/>
            <person name="Merkel A.Y."/>
            <person name="Slobodkin A.I."/>
        </authorList>
    </citation>
    <scope>NUCLEOTIDE SEQUENCE [LARGE SCALE GENOMIC DNA]</scope>
    <source>
        <strain evidence="2 3">F-1</strain>
    </source>
</reference>
<dbReference type="EMBL" id="WODC01000002">
    <property type="protein sequence ID" value="MUM76978.1"/>
    <property type="molecule type" value="Genomic_DNA"/>
</dbReference>
<name>A0A7K1KLM3_9BACT</name>
<dbReference type="AlphaFoldDB" id="A0A7K1KLM3"/>
<organism evidence="2 3">
    <name type="scientific">Pseudodesulfovibrio alkaliphilus</name>
    <dbReference type="NCBI Taxonomy" id="2661613"/>
    <lineage>
        <taxon>Bacteria</taxon>
        <taxon>Pseudomonadati</taxon>
        <taxon>Thermodesulfobacteriota</taxon>
        <taxon>Desulfovibrionia</taxon>
        <taxon>Desulfovibrionales</taxon>
        <taxon>Desulfovibrionaceae</taxon>
    </lineage>
</organism>
<sequence length="84" mass="8307">MPIYDVLCTECGYDGEVIVLHSDAPVLCPQCGSKSTRRAMSATSSLTGKSAQSLPGPGDTGCCGSTPGHPGCAGPGSCCGRNSG</sequence>
<protein>
    <submittedName>
        <fullName evidence="2">Zinc ribbon domain-containing protein</fullName>
    </submittedName>
</protein>
<dbReference type="InterPro" id="IPR013429">
    <property type="entry name" value="Regulatory_FmdB_Zinc_ribbon"/>
</dbReference>
<evidence type="ECO:0000259" key="1">
    <source>
        <dbReference type="SMART" id="SM00834"/>
    </source>
</evidence>
<dbReference type="RefSeq" id="WP_155932669.1">
    <property type="nucleotide sequence ID" value="NZ_WODC01000002.1"/>
</dbReference>
<dbReference type="SMART" id="SM00834">
    <property type="entry name" value="CxxC_CXXC_SSSS"/>
    <property type="match status" value="1"/>
</dbReference>
<proteinExistence type="predicted"/>
<feature type="domain" description="Putative regulatory protein FmdB zinc ribbon" evidence="1">
    <location>
        <begin position="1"/>
        <end position="41"/>
    </location>
</feature>
<evidence type="ECO:0000313" key="2">
    <source>
        <dbReference type="EMBL" id="MUM76978.1"/>
    </source>
</evidence>
<evidence type="ECO:0000313" key="3">
    <source>
        <dbReference type="Proteomes" id="UP000461162"/>
    </source>
</evidence>
<dbReference type="Proteomes" id="UP000461162">
    <property type="component" value="Unassembled WGS sequence"/>
</dbReference>
<gene>
    <name evidence="2" type="ORF">GKC30_04945</name>
</gene>
<accession>A0A7K1KLM3</accession>
<dbReference type="NCBIfam" id="TIGR02605">
    <property type="entry name" value="CxxC_CxxC_SSSS"/>
    <property type="match status" value="1"/>
</dbReference>
<keyword evidence="3" id="KW-1185">Reference proteome</keyword>
<dbReference type="Pfam" id="PF09723">
    <property type="entry name" value="Zn_ribbon_8"/>
    <property type="match status" value="1"/>
</dbReference>
<comment type="caution">
    <text evidence="2">The sequence shown here is derived from an EMBL/GenBank/DDBJ whole genome shotgun (WGS) entry which is preliminary data.</text>
</comment>